<reference evidence="2" key="3">
    <citation type="submission" date="2015-02" db="EMBL/GenBank/DDBJ databases">
        <title>Genome analysis of three genomes within the thermophilic hydrogenogenic bacterial species Caldanaerobacter subterraneus.</title>
        <authorList>
            <person name="Sant'Anna F.H."/>
            <person name="Lebedinsky A."/>
            <person name="Sokolova T."/>
            <person name="Robb F.T."/>
            <person name="Gonzalez J.M."/>
        </authorList>
    </citation>
    <scope>NUCLEOTIDE SEQUENCE [LARGE SCALE GENOMIC DNA]</scope>
    <source>
        <strain evidence="2">DSM 12653</strain>
    </source>
</reference>
<gene>
    <name evidence="1" type="ORF">CDSM653_02461</name>
</gene>
<comment type="caution">
    <text evidence="1">The sequence shown here is derived from an EMBL/GenBank/DDBJ whole genome shotgun (WGS) entry which is preliminary data.</text>
</comment>
<evidence type="ECO:0000313" key="2">
    <source>
        <dbReference type="Proteomes" id="UP000010146"/>
    </source>
</evidence>
<evidence type="ECO:0000313" key="1">
    <source>
        <dbReference type="EMBL" id="KKC28543.1"/>
    </source>
</evidence>
<sequence length="47" mass="5458">MANLLTKYFWDKILKNIWMISKAGNCPKILKNILLYFGGRKNIQGIS</sequence>
<protein>
    <submittedName>
        <fullName evidence="1">Uncharacterized protein</fullName>
    </submittedName>
</protein>
<proteinExistence type="predicted"/>
<organism evidence="1 2">
    <name type="scientific">Caldanaerobacter subterraneus subsp. pacificus DSM 12653</name>
    <dbReference type="NCBI Taxonomy" id="391606"/>
    <lineage>
        <taxon>Bacteria</taxon>
        <taxon>Bacillati</taxon>
        <taxon>Bacillota</taxon>
        <taxon>Clostridia</taxon>
        <taxon>Thermoanaerobacterales</taxon>
        <taxon>Thermoanaerobacteraceae</taxon>
        <taxon>Caldanaerobacter</taxon>
    </lineage>
</organism>
<dbReference type="AlphaFoldDB" id="A0A0F5PIR3"/>
<name>A0A0F5PIR3_9THEO</name>
<dbReference type="Proteomes" id="UP000010146">
    <property type="component" value="Unassembled WGS sequence"/>
</dbReference>
<reference evidence="1 2" key="2">
    <citation type="journal article" date="2015" name="BMC Genomics">
        <title>Analysis of three genomes within the thermophilic bacterial species Caldanaerobacter subterraneus with a focus on carbon monoxide dehydrogenase evolution and hydrolase diversity.</title>
        <authorList>
            <person name="Sant'Anna F.H."/>
            <person name="Lebedinsky A.V."/>
            <person name="Sokolova T.G."/>
            <person name="Robb F.T."/>
            <person name="Gonzalez J.M."/>
        </authorList>
    </citation>
    <scope>NUCLEOTIDE SEQUENCE [LARGE SCALE GENOMIC DNA]</scope>
    <source>
        <strain evidence="1 2">DSM 12653</strain>
    </source>
</reference>
<reference evidence="1 2" key="1">
    <citation type="submission" date="2008-07" db="EMBL/GenBank/DDBJ databases">
        <authorList>
            <person name="Gonzalez J."/>
            <person name="Sokolova T."/>
            <person name="Ferriera S."/>
            <person name="Johnson J."/>
            <person name="Kravitz S."/>
            <person name="Beeson K."/>
            <person name="Sutton G."/>
            <person name="Rogers Y.-H."/>
            <person name="Friedman R."/>
            <person name="Frazier M."/>
            <person name="Venter J.C."/>
        </authorList>
    </citation>
    <scope>NUCLEOTIDE SEQUENCE [LARGE SCALE GENOMIC DNA]</scope>
    <source>
        <strain evidence="1 2">DSM 12653</strain>
    </source>
</reference>
<accession>A0A0F5PIR3</accession>
<dbReference type="EMBL" id="ABXP02000125">
    <property type="protein sequence ID" value="KKC28543.1"/>
    <property type="molecule type" value="Genomic_DNA"/>
</dbReference>